<evidence type="ECO:0008006" key="4">
    <source>
        <dbReference type="Google" id="ProtNLM"/>
    </source>
</evidence>
<keyword evidence="2" id="KW-0472">Membrane</keyword>
<dbReference type="Gene3D" id="3.40.50.1000">
    <property type="entry name" value="HAD superfamily/HAD-like"/>
    <property type="match status" value="1"/>
</dbReference>
<feature type="transmembrane region" description="Helical" evidence="2">
    <location>
        <begin position="12"/>
        <end position="31"/>
    </location>
</feature>
<dbReference type="Pfam" id="PF03767">
    <property type="entry name" value="Acid_phosphat_B"/>
    <property type="match status" value="1"/>
</dbReference>
<dbReference type="EMBL" id="UINC01003981">
    <property type="protein sequence ID" value="SVA10835.1"/>
    <property type="molecule type" value="Genomic_DNA"/>
</dbReference>
<proteinExistence type="predicted"/>
<keyword evidence="1" id="KW-0732">Signal</keyword>
<dbReference type="InterPro" id="IPR036412">
    <property type="entry name" value="HAD-like_sf"/>
</dbReference>
<protein>
    <recommendedName>
        <fullName evidence="4">LNS2/PITP domain-containing protein</fullName>
    </recommendedName>
</protein>
<dbReference type="SUPFAM" id="SSF56784">
    <property type="entry name" value="HAD-like"/>
    <property type="match status" value="1"/>
</dbReference>
<dbReference type="AlphaFoldDB" id="A0A381T3Q0"/>
<reference evidence="3" key="1">
    <citation type="submission" date="2018-05" db="EMBL/GenBank/DDBJ databases">
        <authorList>
            <person name="Lanie J.A."/>
            <person name="Ng W.-L."/>
            <person name="Kazmierczak K.M."/>
            <person name="Andrzejewski T.M."/>
            <person name="Davidsen T.M."/>
            <person name="Wayne K.J."/>
            <person name="Tettelin H."/>
            <person name="Glass J.I."/>
            <person name="Rusch D."/>
            <person name="Podicherti R."/>
            <person name="Tsui H.-C.T."/>
            <person name="Winkler M.E."/>
        </authorList>
    </citation>
    <scope>NUCLEOTIDE SEQUENCE</scope>
</reference>
<gene>
    <name evidence="3" type="ORF">METZ01_LOCUS63689</name>
</gene>
<evidence type="ECO:0000313" key="3">
    <source>
        <dbReference type="EMBL" id="SVA10835.1"/>
    </source>
</evidence>
<sequence length="226" mass="25736">MNKKYQINIIKLYIFSFSFIFAQNGILNVGFDIDDTVLFSRDVFLNLPDDKQNPTDYGWINSHDSDYSIYITPTVELINYFRSNGHNVFFITARPGQNGNILAEFLTAGLGFPVEVNKNLFFSPKQTIKGKRFTTKHRLMKRLKLDLFYGDADSDMIAALKAGVHPVRVVRNEASVIEYGSNYFGNTLKGDVPETPFSNNDLKIFYKSNVGIFGESIYPIIWEGPN</sequence>
<evidence type="ECO:0000256" key="1">
    <source>
        <dbReference type="ARBA" id="ARBA00022729"/>
    </source>
</evidence>
<dbReference type="InterPro" id="IPR023214">
    <property type="entry name" value="HAD_sf"/>
</dbReference>
<keyword evidence="2" id="KW-0812">Transmembrane</keyword>
<evidence type="ECO:0000256" key="2">
    <source>
        <dbReference type="SAM" id="Phobius"/>
    </source>
</evidence>
<dbReference type="InterPro" id="IPR005519">
    <property type="entry name" value="Acid_phosphat_B-like"/>
</dbReference>
<organism evidence="3">
    <name type="scientific">marine metagenome</name>
    <dbReference type="NCBI Taxonomy" id="408172"/>
    <lineage>
        <taxon>unclassified sequences</taxon>
        <taxon>metagenomes</taxon>
        <taxon>ecological metagenomes</taxon>
    </lineage>
</organism>
<name>A0A381T3Q0_9ZZZZ</name>
<keyword evidence="2" id="KW-1133">Transmembrane helix</keyword>
<accession>A0A381T3Q0</accession>